<keyword evidence="2" id="KW-1185">Reference proteome</keyword>
<gene>
    <name evidence="1" type="ORF">HAL01_13230</name>
</gene>
<evidence type="ECO:0000313" key="2">
    <source>
        <dbReference type="Proteomes" id="UP000321400"/>
    </source>
</evidence>
<sequence length="78" mass="8950">MRVSLSDASVDHHLASTYEPRKSWCYDYHITSSITKIANIREPLVVNYAAGALELNKKTREKQKNLTGIVWITFRSLL</sequence>
<evidence type="ECO:0000313" key="1">
    <source>
        <dbReference type="EMBL" id="GEN56859.1"/>
    </source>
</evidence>
<organism evidence="1 2">
    <name type="scientific">Halolactibacillus alkaliphilus</name>
    <dbReference type="NCBI Taxonomy" id="442899"/>
    <lineage>
        <taxon>Bacteria</taxon>
        <taxon>Bacillati</taxon>
        <taxon>Bacillota</taxon>
        <taxon>Bacilli</taxon>
        <taxon>Bacillales</taxon>
        <taxon>Bacillaceae</taxon>
        <taxon>Halolactibacillus</taxon>
    </lineage>
</organism>
<protein>
    <submittedName>
        <fullName evidence="1">Uncharacterized protein</fullName>
    </submittedName>
</protein>
<accession>A0A511X1M5</accession>
<comment type="caution">
    <text evidence="1">The sequence shown here is derived from an EMBL/GenBank/DDBJ whole genome shotgun (WGS) entry which is preliminary data.</text>
</comment>
<name>A0A511X1M5_9BACI</name>
<dbReference type="Proteomes" id="UP000321400">
    <property type="component" value="Unassembled WGS sequence"/>
</dbReference>
<dbReference type="EMBL" id="BJYE01000014">
    <property type="protein sequence ID" value="GEN56859.1"/>
    <property type="molecule type" value="Genomic_DNA"/>
</dbReference>
<reference evidence="1 2" key="1">
    <citation type="submission" date="2019-07" db="EMBL/GenBank/DDBJ databases">
        <title>Whole genome shotgun sequence of Halolactibacillus alkaliphilus NBRC 103919.</title>
        <authorList>
            <person name="Hosoyama A."/>
            <person name="Uohara A."/>
            <person name="Ohji S."/>
            <person name="Ichikawa N."/>
        </authorList>
    </citation>
    <scope>NUCLEOTIDE SEQUENCE [LARGE SCALE GENOMIC DNA]</scope>
    <source>
        <strain evidence="1 2">NBRC 103919</strain>
    </source>
</reference>
<dbReference type="AlphaFoldDB" id="A0A511X1M5"/>
<proteinExistence type="predicted"/>